<dbReference type="RefSeq" id="WP_023173798.1">
    <property type="nucleotide sequence ID" value="NC_022600.1"/>
</dbReference>
<organism evidence="3 4">
    <name type="scientific">Gloeobacter kilaueensis (strain ATCC BAA-2537 / CCAP 1431/1 / ULC 316 / JS1)</name>
    <dbReference type="NCBI Taxonomy" id="1183438"/>
    <lineage>
        <taxon>Bacteria</taxon>
        <taxon>Bacillati</taxon>
        <taxon>Cyanobacteriota</taxon>
        <taxon>Cyanophyceae</taxon>
        <taxon>Gloeobacterales</taxon>
        <taxon>Gloeobacteraceae</taxon>
        <taxon>Gloeobacter</taxon>
    </lineage>
</organism>
<evidence type="ECO:0000313" key="4">
    <source>
        <dbReference type="Proteomes" id="UP000017396"/>
    </source>
</evidence>
<evidence type="ECO:0000259" key="1">
    <source>
        <dbReference type="Pfam" id="PF12204"/>
    </source>
</evidence>
<dbReference type="EMBL" id="CP003587">
    <property type="protein sequence ID" value="AGY58624.1"/>
    <property type="molecule type" value="Genomic_DNA"/>
</dbReference>
<dbReference type="InterPro" id="IPR022017">
    <property type="entry name" value="BFA1-like_DUF3598"/>
</dbReference>
<gene>
    <name evidence="3" type="ORF">GKIL_2378</name>
</gene>
<dbReference type="GO" id="GO:0005886">
    <property type="term" value="C:plasma membrane"/>
    <property type="evidence" value="ECO:0007669"/>
    <property type="project" value="TreeGrafter"/>
</dbReference>
<dbReference type="Proteomes" id="UP000017396">
    <property type="component" value="Chromosome"/>
</dbReference>
<dbReference type="PANTHER" id="PTHR33404:SF1">
    <property type="entry name" value="SLL0497 PROTEIN"/>
    <property type="match status" value="1"/>
</dbReference>
<dbReference type="HOGENOM" id="CLU_1000544_0_0_3"/>
<dbReference type="SUPFAM" id="SSF50814">
    <property type="entry name" value="Lipocalins"/>
    <property type="match status" value="2"/>
</dbReference>
<keyword evidence="4" id="KW-1185">Reference proteome</keyword>
<dbReference type="Gene3D" id="2.40.128.20">
    <property type="match status" value="2"/>
</dbReference>
<dbReference type="eggNOG" id="ENOG502Z85V">
    <property type="taxonomic scope" value="Bacteria"/>
</dbReference>
<reference evidence="3 4" key="1">
    <citation type="journal article" date="2013" name="PLoS ONE">
        <title>Cultivation and Complete Genome Sequencing of Gloeobacter kilaueensis sp. nov., from a Lava Cave in Kilauea Caldera, Hawai'i.</title>
        <authorList>
            <person name="Saw J.H."/>
            <person name="Schatz M."/>
            <person name="Brown M.V."/>
            <person name="Kunkel D.D."/>
            <person name="Foster J.S."/>
            <person name="Shick H."/>
            <person name="Christensen S."/>
            <person name="Hou S."/>
            <person name="Wan X."/>
            <person name="Donachie S.P."/>
        </authorList>
    </citation>
    <scope>NUCLEOTIDE SEQUENCE [LARGE SCALE GENOMIC DNA]</scope>
    <source>
        <strain evidence="4">JS</strain>
    </source>
</reference>
<dbReference type="AlphaFoldDB" id="U5QLY2"/>
<name>U5QLY2_GLOK1</name>
<dbReference type="InterPro" id="IPR048378">
    <property type="entry name" value="BFA1-like_C"/>
</dbReference>
<accession>U5QLY2</accession>
<feature type="domain" description="DUF3598" evidence="1">
    <location>
        <begin position="6"/>
        <end position="137"/>
    </location>
</feature>
<evidence type="ECO:0000313" key="3">
    <source>
        <dbReference type="EMBL" id="AGY58624.1"/>
    </source>
</evidence>
<dbReference type="InterPro" id="IPR012674">
    <property type="entry name" value="Calycin"/>
</dbReference>
<sequence>MTEFVSQWDRLIKNLGTWKGSFTRFSPSGAFIEDTPSIVSLEGIDNNQTVRQVLRFFSSTDGSLQRERELVYSSLSRSVLFFDGGAFCWGSLQLSPFADFASEFGFIAANRRLRLVQMYNSDHHLDQVTLIREALEDQPAAESPPLDLESLTGVWQGEATTIYPDFSERTVSTRLTVERHGEQIVQHLQSEGVDLRSSGQIEGNRLRFDTGTQPVQVLLLPGGASCTGPLVHEWAKPVFLEAGWLIEPNLRQRMIRSFNAKGEWTALTLVSERRVG</sequence>
<feature type="domain" description="Biogenesis factor required for ATP synthase 1-like C-terminal" evidence="2">
    <location>
        <begin position="142"/>
        <end position="275"/>
    </location>
</feature>
<dbReference type="Pfam" id="PF12204">
    <property type="entry name" value="DUF3598_N"/>
    <property type="match status" value="1"/>
</dbReference>
<dbReference type="STRING" id="1183438.GKIL_2378"/>
<dbReference type="PANTHER" id="PTHR33404">
    <property type="entry name" value="CELL DIVISION TOPOLOGICAL SPECIFICITY FACTOR HOMOLOG, CHLOROPLASTIC"/>
    <property type="match status" value="1"/>
</dbReference>
<protein>
    <submittedName>
        <fullName evidence="3">Uncharacterized protein</fullName>
    </submittedName>
</protein>
<dbReference type="GO" id="GO:0000918">
    <property type="term" value="P:division septum site selection"/>
    <property type="evidence" value="ECO:0007669"/>
    <property type="project" value="TreeGrafter"/>
</dbReference>
<evidence type="ECO:0000259" key="2">
    <source>
        <dbReference type="Pfam" id="PF21053"/>
    </source>
</evidence>
<proteinExistence type="predicted"/>
<dbReference type="OrthoDB" id="516684at2"/>
<dbReference type="Pfam" id="PF21053">
    <property type="entry name" value="BFA1_C"/>
    <property type="match status" value="1"/>
</dbReference>
<dbReference type="KEGG" id="glj:GKIL_2378"/>